<reference evidence="2" key="1">
    <citation type="journal article" date="2023" name="Comput. Struct. Biotechnol. J.">
        <title>Discovery of a novel marine Bacteroidetes with a rich repertoire of carbohydrate-active enzymes.</title>
        <authorList>
            <person name="Chen B."/>
            <person name="Liu G."/>
            <person name="Chen Q."/>
            <person name="Wang H."/>
            <person name="Liu L."/>
            <person name="Tang K."/>
        </authorList>
    </citation>
    <scope>NUCLEOTIDE SEQUENCE</scope>
    <source>
        <strain evidence="2">TK19036</strain>
    </source>
</reference>
<dbReference type="Pfam" id="PF05368">
    <property type="entry name" value="NmrA"/>
    <property type="match status" value="1"/>
</dbReference>
<proteinExistence type="predicted"/>
<protein>
    <submittedName>
        <fullName evidence="2">SDR family oxidoreductase</fullName>
    </submittedName>
</protein>
<dbReference type="SUPFAM" id="SSF51735">
    <property type="entry name" value="NAD(P)-binding Rossmann-fold domains"/>
    <property type="match status" value="1"/>
</dbReference>
<dbReference type="PANTHER" id="PTHR47129:SF1">
    <property type="entry name" value="NMRA-LIKE DOMAIN-CONTAINING PROTEIN"/>
    <property type="match status" value="1"/>
</dbReference>
<dbReference type="InterPro" id="IPR052718">
    <property type="entry name" value="NmrA-type_oxidoreductase"/>
</dbReference>
<feature type="domain" description="NmrA-like" evidence="1">
    <location>
        <begin position="2"/>
        <end position="281"/>
    </location>
</feature>
<dbReference type="Gene3D" id="3.90.25.10">
    <property type="entry name" value="UDP-galactose 4-epimerase, domain 1"/>
    <property type="match status" value="1"/>
</dbReference>
<dbReference type="AlphaFoldDB" id="A0AA49GPQ7"/>
<dbReference type="Gene3D" id="3.40.50.720">
    <property type="entry name" value="NAD(P)-binding Rossmann-like Domain"/>
    <property type="match status" value="1"/>
</dbReference>
<sequence length="287" mass="32217">MQILVTGATGELGSSVLKILSKKLPANQIAVLTRKEEKRMKLEDSGFQAFLGDYDNVSALENAMRNVDTVLLISAGDQGNRMQQHKNVIDSAKKMGVKCIAYTSRSLRERATLENQLMLEHFETEDYIQESGLDYTIFRNALYMDVIPIFVGKKVFETGIYQPAGDGKVAFALREEMGEAIANVLLTEKCQNKIYTFTGSEAYSFYDIANALSELSNKKVKYTPVAVPAFKEMMMPTGLPENMVKKIIDFNTDIKNNQEAEITHELEEKLGRKPTSLKDGLKDLFEL</sequence>
<accession>A0AA49GPQ7</accession>
<gene>
    <name evidence="2" type="ORF">K4G66_00810</name>
</gene>
<name>A0AA49GPQ7_9BACT</name>
<dbReference type="CDD" id="cd05269">
    <property type="entry name" value="TMR_SDR_a"/>
    <property type="match status" value="1"/>
</dbReference>
<evidence type="ECO:0000259" key="1">
    <source>
        <dbReference type="Pfam" id="PF05368"/>
    </source>
</evidence>
<organism evidence="2">
    <name type="scientific">Roseihalotalea indica</name>
    <dbReference type="NCBI Taxonomy" id="2867963"/>
    <lineage>
        <taxon>Bacteria</taxon>
        <taxon>Pseudomonadati</taxon>
        <taxon>Bacteroidota</taxon>
        <taxon>Cytophagia</taxon>
        <taxon>Cytophagales</taxon>
        <taxon>Catalimonadaceae</taxon>
        <taxon>Roseihalotalea</taxon>
    </lineage>
</organism>
<dbReference type="InterPro" id="IPR036291">
    <property type="entry name" value="NAD(P)-bd_dom_sf"/>
</dbReference>
<reference evidence="2" key="2">
    <citation type="journal article" date="2024" name="Antonie Van Leeuwenhoek">
        <title>Roseihalotalea indica gen. nov., sp. nov., a halophilic Bacteroidetes from mesopelagic Southwest Indian Ocean with higher carbohydrate metabolic potential.</title>
        <authorList>
            <person name="Chen B."/>
            <person name="Zhang M."/>
            <person name="Lin D."/>
            <person name="Ye J."/>
            <person name="Tang K."/>
        </authorList>
    </citation>
    <scope>NUCLEOTIDE SEQUENCE</scope>
    <source>
        <strain evidence="2">TK19036</strain>
    </source>
</reference>
<evidence type="ECO:0000313" key="2">
    <source>
        <dbReference type="EMBL" id="WKN37248.1"/>
    </source>
</evidence>
<dbReference type="InterPro" id="IPR008030">
    <property type="entry name" value="NmrA-like"/>
</dbReference>
<dbReference type="EMBL" id="CP120682">
    <property type="protein sequence ID" value="WKN37248.1"/>
    <property type="molecule type" value="Genomic_DNA"/>
</dbReference>
<dbReference type="PANTHER" id="PTHR47129">
    <property type="entry name" value="QUINONE OXIDOREDUCTASE 2"/>
    <property type="match status" value="1"/>
</dbReference>